<feature type="region of interest" description="Disordered" evidence="1">
    <location>
        <begin position="145"/>
        <end position="191"/>
    </location>
</feature>
<dbReference type="Proteomes" id="UP001600888">
    <property type="component" value="Unassembled WGS sequence"/>
</dbReference>
<evidence type="ECO:0000256" key="1">
    <source>
        <dbReference type="SAM" id="MobiDB-lite"/>
    </source>
</evidence>
<comment type="caution">
    <text evidence="3">The sequence shown here is derived from an EMBL/GenBank/DDBJ whole genome shotgun (WGS) entry which is preliminary data.</text>
</comment>
<evidence type="ECO:0008006" key="5">
    <source>
        <dbReference type="Google" id="ProtNLM"/>
    </source>
</evidence>
<sequence>MDPVSLVAVVGILFSNSASALLVVQNFVRSAETVERLQREFVVLHHVLKDCHEMITENPTVPKSIDVCLEMCLQKYRDLLNILENLLAKPKYWRRLLYTFKEHELLTTYNGFRDSVLLLRDLSSDMKMNRQFVQISVAMAKIMEEEAEDEDEDEDELESRDDTARPSADLPERTQHQPSKAPASKRPKYRRGGPKFLADFANLLSSDFTRSLILVIEVADVSDHTRFKMVPVRNKIDTGSDENFVSKALIAKHGMDPNKIQDLPVEKQQERTLEMLNNLTFTPKQEVTISWHKPQDKKQRETTFLIVDSGLFDVLIGSKHWADEAKQSVLFSFGRHRMEAERKQEELDDQNAEKEAKQTIQKQLKETDYLLPRVGSWKNVGEPSEPTRREKRRSRQHTSALF</sequence>
<evidence type="ECO:0000256" key="2">
    <source>
        <dbReference type="SAM" id="SignalP"/>
    </source>
</evidence>
<dbReference type="EMBL" id="JBAWTH010000026">
    <property type="protein sequence ID" value="KAL2286060.1"/>
    <property type="molecule type" value="Genomic_DNA"/>
</dbReference>
<protein>
    <recommendedName>
        <fullName evidence="5">Fungal N-terminal domain-containing protein</fullName>
    </recommendedName>
</protein>
<evidence type="ECO:0000313" key="4">
    <source>
        <dbReference type="Proteomes" id="UP001600888"/>
    </source>
</evidence>
<gene>
    <name evidence="3" type="ORF">FJTKL_07297</name>
</gene>
<accession>A0ABR4EUT8</accession>
<proteinExistence type="predicted"/>
<feature type="region of interest" description="Disordered" evidence="1">
    <location>
        <begin position="375"/>
        <end position="402"/>
    </location>
</feature>
<feature type="region of interest" description="Disordered" evidence="1">
    <location>
        <begin position="342"/>
        <end position="361"/>
    </location>
</feature>
<evidence type="ECO:0000313" key="3">
    <source>
        <dbReference type="EMBL" id="KAL2286060.1"/>
    </source>
</evidence>
<feature type="compositionally biased region" description="Basic and acidic residues" evidence="1">
    <location>
        <begin position="160"/>
        <end position="175"/>
    </location>
</feature>
<feature type="chain" id="PRO_5045677115" description="Fungal N-terminal domain-containing protein" evidence="2">
    <location>
        <begin position="21"/>
        <end position="402"/>
    </location>
</feature>
<dbReference type="CDD" id="cd00303">
    <property type="entry name" value="retropepsin_like"/>
    <property type="match status" value="1"/>
</dbReference>
<organism evidence="3 4">
    <name type="scientific">Diaporthe vaccinii</name>
    <dbReference type="NCBI Taxonomy" id="105482"/>
    <lineage>
        <taxon>Eukaryota</taxon>
        <taxon>Fungi</taxon>
        <taxon>Dikarya</taxon>
        <taxon>Ascomycota</taxon>
        <taxon>Pezizomycotina</taxon>
        <taxon>Sordariomycetes</taxon>
        <taxon>Sordariomycetidae</taxon>
        <taxon>Diaporthales</taxon>
        <taxon>Diaporthaceae</taxon>
        <taxon>Diaporthe</taxon>
        <taxon>Diaporthe eres species complex</taxon>
    </lineage>
</organism>
<feature type="compositionally biased region" description="Acidic residues" evidence="1">
    <location>
        <begin position="145"/>
        <end position="159"/>
    </location>
</feature>
<keyword evidence="2" id="KW-0732">Signal</keyword>
<keyword evidence="4" id="KW-1185">Reference proteome</keyword>
<feature type="signal peptide" evidence="2">
    <location>
        <begin position="1"/>
        <end position="20"/>
    </location>
</feature>
<reference evidence="3 4" key="1">
    <citation type="submission" date="2024-03" db="EMBL/GenBank/DDBJ databases">
        <title>A high-quality draft genome sequence of Diaporthe vaccinii, a causative agent of upright dieback and viscid rot disease in cranberry plants.</title>
        <authorList>
            <person name="Sarrasin M."/>
            <person name="Lang B.F."/>
            <person name="Burger G."/>
        </authorList>
    </citation>
    <scope>NUCLEOTIDE SEQUENCE [LARGE SCALE GENOMIC DNA]</scope>
    <source>
        <strain evidence="3 4">IS7</strain>
    </source>
</reference>
<name>A0ABR4EUT8_9PEZI</name>